<evidence type="ECO:0000313" key="3">
    <source>
        <dbReference type="Proteomes" id="UP000555393"/>
    </source>
</evidence>
<dbReference type="Proteomes" id="UP000555393">
    <property type="component" value="Unassembled WGS sequence"/>
</dbReference>
<dbReference type="EMBL" id="JACIIU010000009">
    <property type="protein sequence ID" value="MBB6261523.1"/>
    <property type="molecule type" value="Genomic_DNA"/>
</dbReference>
<dbReference type="Pfam" id="PF12146">
    <property type="entry name" value="Hydrolase_4"/>
    <property type="match status" value="1"/>
</dbReference>
<feature type="domain" description="Serine aminopeptidase S33" evidence="1">
    <location>
        <begin position="54"/>
        <end position="309"/>
    </location>
</feature>
<protein>
    <submittedName>
        <fullName evidence="2">Lysophospholipase</fullName>
        <ecNumber evidence="2">3.1.1.5</ecNumber>
    </submittedName>
</protein>
<keyword evidence="3" id="KW-1185">Reference proteome</keyword>
<organism evidence="2 3">
    <name type="scientific">Paenochrobactrum gallinarii</name>
    <dbReference type="NCBI Taxonomy" id="643673"/>
    <lineage>
        <taxon>Bacteria</taxon>
        <taxon>Pseudomonadati</taxon>
        <taxon>Pseudomonadota</taxon>
        <taxon>Alphaproteobacteria</taxon>
        <taxon>Hyphomicrobiales</taxon>
        <taxon>Brucellaceae</taxon>
        <taxon>Paenochrobactrum</taxon>
    </lineage>
</organism>
<dbReference type="Gene3D" id="3.40.50.1820">
    <property type="entry name" value="alpha/beta hydrolase"/>
    <property type="match status" value="1"/>
</dbReference>
<gene>
    <name evidence="2" type="ORF">FHS77_002079</name>
</gene>
<dbReference type="GO" id="GO:0004622">
    <property type="term" value="F:phosphatidylcholine lysophospholipase activity"/>
    <property type="evidence" value="ECO:0007669"/>
    <property type="project" value="UniProtKB-EC"/>
</dbReference>
<name>A0A841LTT5_9HYPH</name>
<evidence type="ECO:0000259" key="1">
    <source>
        <dbReference type="Pfam" id="PF12146"/>
    </source>
</evidence>
<dbReference type="InterPro" id="IPR029058">
    <property type="entry name" value="AB_hydrolase_fold"/>
</dbReference>
<dbReference type="RefSeq" id="WP_184222965.1">
    <property type="nucleotide sequence ID" value="NZ_JACIIU010000009.1"/>
</dbReference>
<dbReference type="InterPro" id="IPR051044">
    <property type="entry name" value="MAG_DAG_Lipase"/>
</dbReference>
<sequence>MTTPARTDTHESPEEILFDTADNLKPKELQAGFIDTKDHKKLRYALVPSHPVHKQGTVILLHGRNECIEKYYETIDDLHMRGFHVATMDWRGQGHSERLIKDKNRGFVRRFKDYTDDLEQFLNEIVLKNCPAPFYVLAHSAGGLIALSSMAHLAPHIERIVLAAPLLGFPAKRFSDTNLRRISRFMQLSGLGKIYARRGVIPGHKREFIGNVLTSDEQRYQRNQQIIYDCSSLGLAGPTFTWVSNALRAIQMLNLPKNLSAPKIPTLFILAGADTVVSSRAAEDYARQIRGATSITIDGARHELMQEDDHYRQQFWAAFDAFIPAGAQQTKDQPK</sequence>
<dbReference type="AlphaFoldDB" id="A0A841LTT5"/>
<evidence type="ECO:0000313" key="2">
    <source>
        <dbReference type="EMBL" id="MBB6261523.1"/>
    </source>
</evidence>
<dbReference type="PANTHER" id="PTHR11614">
    <property type="entry name" value="PHOSPHOLIPASE-RELATED"/>
    <property type="match status" value="1"/>
</dbReference>
<keyword evidence="2" id="KW-0378">Hydrolase</keyword>
<reference evidence="2 3" key="1">
    <citation type="submission" date="2020-08" db="EMBL/GenBank/DDBJ databases">
        <title>Genomic Encyclopedia of Type Strains, Phase IV (KMG-IV): sequencing the most valuable type-strain genomes for metagenomic binning, comparative biology and taxonomic classification.</title>
        <authorList>
            <person name="Goeker M."/>
        </authorList>
    </citation>
    <scope>NUCLEOTIDE SEQUENCE [LARGE SCALE GENOMIC DNA]</scope>
    <source>
        <strain evidence="2 3">DSM 22336</strain>
    </source>
</reference>
<dbReference type="EC" id="3.1.1.5" evidence="2"/>
<dbReference type="SUPFAM" id="SSF53474">
    <property type="entry name" value="alpha/beta-Hydrolases"/>
    <property type="match status" value="1"/>
</dbReference>
<proteinExistence type="predicted"/>
<accession>A0A841LTT5</accession>
<dbReference type="InterPro" id="IPR022742">
    <property type="entry name" value="Hydrolase_4"/>
</dbReference>
<comment type="caution">
    <text evidence="2">The sequence shown here is derived from an EMBL/GenBank/DDBJ whole genome shotgun (WGS) entry which is preliminary data.</text>
</comment>